<dbReference type="SMART" id="SM00065">
    <property type="entry name" value="GAF"/>
    <property type="match status" value="1"/>
</dbReference>
<evidence type="ECO:0000313" key="11">
    <source>
        <dbReference type="Proteomes" id="UP000006365"/>
    </source>
</evidence>
<evidence type="ECO:0000256" key="5">
    <source>
        <dbReference type="ARBA" id="ARBA00022777"/>
    </source>
</evidence>
<dbReference type="InterPro" id="IPR011006">
    <property type="entry name" value="CheY-like_superfamily"/>
</dbReference>
<feature type="domain" description="Histidine kinase" evidence="8">
    <location>
        <begin position="403"/>
        <end position="607"/>
    </location>
</feature>
<dbReference type="RefSeq" id="WP_015725243.1">
    <property type="nucleotide sequence ID" value="NC_014972.1"/>
</dbReference>
<keyword evidence="5 10" id="KW-0418">Kinase</keyword>
<dbReference type="PANTHER" id="PTHR43547">
    <property type="entry name" value="TWO-COMPONENT HISTIDINE KINASE"/>
    <property type="match status" value="1"/>
</dbReference>
<dbReference type="KEGG" id="dpr:Despr_2581"/>
<comment type="catalytic activity">
    <reaction evidence="1">
        <text>ATP + protein L-histidine = ADP + protein N-phospho-L-histidine.</text>
        <dbReference type="EC" id="2.7.13.3"/>
    </reaction>
</comment>
<evidence type="ECO:0000313" key="10">
    <source>
        <dbReference type="EMBL" id="ADW18717.1"/>
    </source>
</evidence>
<dbReference type="Gene3D" id="3.30.565.10">
    <property type="entry name" value="Histidine kinase-like ATPase, C-terminal domain"/>
    <property type="match status" value="1"/>
</dbReference>
<evidence type="ECO:0000256" key="2">
    <source>
        <dbReference type="ARBA" id="ARBA00012438"/>
    </source>
</evidence>
<dbReference type="Pfam" id="PF00072">
    <property type="entry name" value="Response_reg"/>
    <property type="match status" value="1"/>
</dbReference>
<evidence type="ECO:0000256" key="4">
    <source>
        <dbReference type="ARBA" id="ARBA00022679"/>
    </source>
</evidence>
<dbReference type="InterPro" id="IPR003594">
    <property type="entry name" value="HATPase_dom"/>
</dbReference>
<dbReference type="SMART" id="SM00388">
    <property type="entry name" value="HisKA"/>
    <property type="match status" value="1"/>
</dbReference>
<proteinExistence type="predicted"/>
<dbReference type="PANTHER" id="PTHR43547:SF2">
    <property type="entry name" value="HYBRID SIGNAL TRANSDUCTION HISTIDINE KINASE C"/>
    <property type="match status" value="1"/>
</dbReference>
<dbReference type="InterPro" id="IPR003661">
    <property type="entry name" value="HisK_dim/P_dom"/>
</dbReference>
<protein>
    <recommendedName>
        <fullName evidence="2">histidine kinase</fullName>
        <ecNumber evidence="2">2.7.13.3</ecNumber>
    </recommendedName>
</protein>
<dbReference type="InterPro" id="IPR003018">
    <property type="entry name" value="GAF"/>
</dbReference>
<dbReference type="Proteomes" id="UP000006365">
    <property type="component" value="Chromosome"/>
</dbReference>
<dbReference type="Pfam" id="PF02518">
    <property type="entry name" value="HATPase_c"/>
    <property type="match status" value="1"/>
</dbReference>
<feature type="modified residue" description="4-aspartylphosphate" evidence="6">
    <location>
        <position position="73"/>
    </location>
</feature>
<organism evidence="10 11">
    <name type="scientific">Desulfobulbus propionicus (strain ATCC 33891 / DSM 2032 / VKM B-1956 / 1pr3)</name>
    <dbReference type="NCBI Taxonomy" id="577650"/>
    <lineage>
        <taxon>Bacteria</taxon>
        <taxon>Pseudomonadati</taxon>
        <taxon>Thermodesulfobacteriota</taxon>
        <taxon>Desulfobulbia</taxon>
        <taxon>Desulfobulbales</taxon>
        <taxon>Desulfobulbaceae</taxon>
        <taxon>Desulfobulbus</taxon>
    </lineage>
</organism>
<dbReference type="PROSITE" id="PS50110">
    <property type="entry name" value="RESPONSE_REGULATORY"/>
    <property type="match status" value="1"/>
</dbReference>
<dbReference type="CDD" id="cd00082">
    <property type="entry name" value="HisKA"/>
    <property type="match status" value="1"/>
</dbReference>
<dbReference type="EC" id="2.7.13.3" evidence="2"/>
<dbReference type="SUPFAM" id="SSF55874">
    <property type="entry name" value="ATPase domain of HSP90 chaperone/DNA topoisomerase II/histidine kinase"/>
    <property type="match status" value="1"/>
</dbReference>
<feature type="domain" description="Response regulatory" evidence="9">
    <location>
        <begin position="24"/>
        <end position="138"/>
    </location>
</feature>
<dbReference type="SMART" id="SM00448">
    <property type="entry name" value="REC"/>
    <property type="match status" value="1"/>
</dbReference>
<dbReference type="Gene3D" id="3.30.450.40">
    <property type="match status" value="1"/>
</dbReference>
<dbReference type="Gene3D" id="3.40.50.2300">
    <property type="match status" value="1"/>
</dbReference>
<evidence type="ECO:0000259" key="9">
    <source>
        <dbReference type="PROSITE" id="PS50110"/>
    </source>
</evidence>
<evidence type="ECO:0000259" key="8">
    <source>
        <dbReference type="PROSITE" id="PS50109"/>
    </source>
</evidence>
<keyword evidence="11" id="KW-1185">Reference proteome</keyword>
<name>A0A7U4DQ67_DESPD</name>
<dbReference type="Pfam" id="PF01590">
    <property type="entry name" value="GAF"/>
    <property type="match status" value="1"/>
</dbReference>
<dbReference type="Gene3D" id="1.10.287.130">
    <property type="match status" value="1"/>
</dbReference>
<evidence type="ECO:0000256" key="3">
    <source>
        <dbReference type="ARBA" id="ARBA00022553"/>
    </source>
</evidence>
<dbReference type="SMART" id="SM00387">
    <property type="entry name" value="HATPase_c"/>
    <property type="match status" value="1"/>
</dbReference>
<dbReference type="SUPFAM" id="SSF52172">
    <property type="entry name" value="CheY-like"/>
    <property type="match status" value="1"/>
</dbReference>
<evidence type="ECO:0000256" key="1">
    <source>
        <dbReference type="ARBA" id="ARBA00000085"/>
    </source>
</evidence>
<evidence type="ECO:0000256" key="7">
    <source>
        <dbReference type="SAM" id="Coils"/>
    </source>
</evidence>
<keyword evidence="3 6" id="KW-0597">Phosphoprotein</keyword>
<dbReference type="InterPro" id="IPR036097">
    <property type="entry name" value="HisK_dim/P_sf"/>
</dbReference>
<dbReference type="SUPFAM" id="SSF47384">
    <property type="entry name" value="Homodimeric domain of signal transducing histidine kinase"/>
    <property type="match status" value="1"/>
</dbReference>
<gene>
    <name evidence="10" type="ordered locus">Despr_2581</name>
</gene>
<dbReference type="SUPFAM" id="SSF55781">
    <property type="entry name" value="GAF domain-like"/>
    <property type="match status" value="1"/>
</dbReference>
<dbReference type="EMBL" id="CP002364">
    <property type="protein sequence ID" value="ADW18717.1"/>
    <property type="molecule type" value="Genomic_DNA"/>
</dbReference>
<dbReference type="InterPro" id="IPR001789">
    <property type="entry name" value="Sig_transdc_resp-reg_receiver"/>
</dbReference>
<keyword evidence="4" id="KW-0808">Transferase</keyword>
<reference evidence="10 11" key="1">
    <citation type="journal article" date="2011" name="Stand. Genomic Sci.">
        <title>Complete genome sequence of Desulfobulbus propionicus type strain (1pr3).</title>
        <authorList>
            <person name="Pagani I."/>
            <person name="Lapidus A."/>
            <person name="Nolan M."/>
            <person name="Lucas S."/>
            <person name="Hammon N."/>
            <person name="Deshpande S."/>
            <person name="Cheng J.F."/>
            <person name="Chertkov O."/>
            <person name="Davenport K."/>
            <person name="Tapia R."/>
            <person name="Han C."/>
            <person name="Goodwin L."/>
            <person name="Pitluck S."/>
            <person name="Liolios K."/>
            <person name="Mavromatis K."/>
            <person name="Ivanova N."/>
            <person name="Mikhailova N."/>
            <person name="Pati A."/>
            <person name="Chen A."/>
            <person name="Palaniappan K."/>
            <person name="Land M."/>
            <person name="Hauser L."/>
            <person name="Chang Y.J."/>
            <person name="Jeffries C.D."/>
            <person name="Detter J.C."/>
            <person name="Brambilla E."/>
            <person name="Kannan K.P."/>
            <person name="Djao O.D."/>
            <person name="Rohde M."/>
            <person name="Pukall R."/>
            <person name="Spring S."/>
            <person name="Goker M."/>
            <person name="Sikorski J."/>
            <person name="Woyke T."/>
            <person name="Bristow J."/>
            <person name="Eisen J.A."/>
            <person name="Markowitz V."/>
            <person name="Hugenholtz P."/>
            <person name="Kyrpides N.C."/>
            <person name="Klenk H.P."/>
        </authorList>
    </citation>
    <scope>NUCLEOTIDE SEQUENCE [LARGE SCALE GENOMIC DNA]</scope>
    <source>
        <strain evidence="11">ATCC 33891 / DSM 2032 / 1pr3</strain>
    </source>
</reference>
<dbReference type="InterPro" id="IPR004358">
    <property type="entry name" value="Sig_transdc_His_kin-like_C"/>
</dbReference>
<dbReference type="PRINTS" id="PR00344">
    <property type="entry name" value="BCTRLSENSOR"/>
</dbReference>
<dbReference type="AlphaFoldDB" id="A0A7U4DQ67"/>
<keyword evidence="7" id="KW-0175">Coiled coil</keyword>
<dbReference type="PROSITE" id="PS50109">
    <property type="entry name" value="HIS_KIN"/>
    <property type="match status" value="1"/>
</dbReference>
<dbReference type="GO" id="GO:0000155">
    <property type="term" value="F:phosphorelay sensor kinase activity"/>
    <property type="evidence" value="ECO:0007669"/>
    <property type="project" value="InterPro"/>
</dbReference>
<sequence>MIEQSHLPPPLSIANEELLEEGEVIVIVDDFADIVGLLEDFLHQQGFATVAAGSADALRRQLGMHKVALALLDIGLPDADGIKLLPELKQHDRDLAVIMLTAVTDLQTALACLRLGADDYLAKPVHFTDLLATLRRVLEKRRLTIRNRQYQQQIEQANFRLQFAHQLAMKMNTAYLSMVELDEILHAILAGITAEEGLQFNRAFLALFNEAGDVLEGRLAIGPGNREDGSRIWRDLREQELGLRDLFVRIQRNETAMDTEVNRIVRALRVDALDADNLLIRAVRNRQSINVVDGRSEYPVPLELVGLLQEDSFVVVPLYSPSRALGVIIADHFVNRAQIDEERILALEGFAGQASLAIEHCRLYVDMQRKIKELEEITSELQKNKDLLVEAERYSALGHMAAQLAHSIRNPITAIGGTARLLSRKIDNKEWLRFLGMMAGEAEKIEKTLEDLFSFVDQVKPEREKIRLIPLIHKSLLLHLAAIKAQGIKKILLLPETDPLIDADPRLIQQALVHLIRNSVEAMPQGGELFIEVVLEEAQVKILIRDSGTGGTNLRHATDPFYTTKLVGTGMGLTLVKRIVEDHGGRLTLDNRQQGGVRATVLLPRVVE</sequence>
<feature type="coiled-coil region" evidence="7">
    <location>
        <begin position="364"/>
        <end position="394"/>
    </location>
</feature>
<dbReference type="InterPro" id="IPR005467">
    <property type="entry name" value="His_kinase_dom"/>
</dbReference>
<accession>A0A7U4DQ67</accession>
<dbReference type="InterPro" id="IPR029016">
    <property type="entry name" value="GAF-like_dom_sf"/>
</dbReference>
<evidence type="ECO:0000256" key="6">
    <source>
        <dbReference type="PROSITE-ProRule" id="PRU00169"/>
    </source>
</evidence>
<dbReference type="InterPro" id="IPR036890">
    <property type="entry name" value="HATPase_C_sf"/>
</dbReference>
<dbReference type="Pfam" id="PF00512">
    <property type="entry name" value="HisKA"/>
    <property type="match status" value="1"/>
</dbReference>